<reference evidence="1 2" key="1">
    <citation type="journal article" date="2017" name="Plant Biotechnol. J.">
        <title>A comprehensive draft genome sequence for lupin (Lupinus angustifolius), an emerging health food: insights into plant-microbe interactions and legume evolution.</title>
        <authorList>
            <person name="Hane J.K."/>
            <person name="Ming Y."/>
            <person name="Kamphuis L.G."/>
            <person name="Nelson M.N."/>
            <person name="Garg G."/>
            <person name="Atkins C.A."/>
            <person name="Bayer P.E."/>
            <person name="Bravo A."/>
            <person name="Bringans S."/>
            <person name="Cannon S."/>
            <person name="Edwards D."/>
            <person name="Foley R."/>
            <person name="Gao L.L."/>
            <person name="Harrison M.J."/>
            <person name="Huang W."/>
            <person name="Hurgobin B."/>
            <person name="Li S."/>
            <person name="Liu C.W."/>
            <person name="McGrath A."/>
            <person name="Morahan G."/>
            <person name="Murray J."/>
            <person name="Weller J."/>
            <person name="Jian J."/>
            <person name="Singh K.B."/>
        </authorList>
    </citation>
    <scope>NUCLEOTIDE SEQUENCE [LARGE SCALE GENOMIC DNA]</scope>
    <source>
        <strain evidence="2">cv. Tanjil</strain>
        <tissue evidence="1">Whole plant</tissue>
    </source>
</reference>
<accession>A0A4P1RHR1</accession>
<dbReference type="SUPFAM" id="SSF48452">
    <property type="entry name" value="TPR-like"/>
    <property type="match status" value="1"/>
</dbReference>
<dbReference type="InterPro" id="IPR046848">
    <property type="entry name" value="E_motif"/>
</dbReference>
<dbReference type="Proteomes" id="UP000188354">
    <property type="component" value="Chromosome LG06"/>
</dbReference>
<protein>
    <submittedName>
        <fullName evidence="1">Uncharacterized protein</fullName>
    </submittedName>
</protein>
<name>A0A4P1RHR1_LUPAN</name>
<dbReference type="Pfam" id="PF20431">
    <property type="entry name" value="E_motif"/>
    <property type="match status" value="1"/>
</dbReference>
<dbReference type="InterPro" id="IPR045287">
    <property type="entry name" value="PAB"/>
</dbReference>
<dbReference type="AlphaFoldDB" id="A0A4P1RHR1"/>
<dbReference type="InterPro" id="IPR011990">
    <property type="entry name" value="TPR-like_helical_dom_sf"/>
</dbReference>
<dbReference type="Gene3D" id="1.25.40.10">
    <property type="entry name" value="Tetratricopeptide repeat domain"/>
    <property type="match status" value="1"/>
</dbReference>
<dbReference type="PANTHER" id="PTHR35115">
    <property type="entry name" value="CYCLIN DELTA-3"/>
    <property type="match status" value="1"/>
</dbReference>
<keyword evidence="2" id="KW-1185">Reference proteome</keyword>
<dbReference type="Gramene" id="OIW10949">
    <property type="protein sequence ID" value="OIW10949"/>
    <property type="gene ID" value="TanjilG_22756"/>
</dbReference>
<proteinExistence type="predicted"/>
<sequence length="280" mass="31879">MSCKDDPIVWEVVLSSCRIHANLSLAKRAAEELFRLVPQNSISYVLLANMYFSMGRWDEAKVVRDLMSDNQIPKNPGYSCWVSAIMICRSTILENKQEVALDVANIALWDDEQIEYIKERVTEEGRQEDLKKGKAPAQVSALIPGEFYTKKEHFPGFARPFVFNAEVLLRVGRNVEAKDAARGALKSPWWTLGCEYEDVANIAQWNDEQIEYIKERVTEEGRPEDLKKGKAPAQVALDEAAFLLDLASIEGTWDEYVERIAKCHEEAGLDDVAKFILYRD</sequence>
<evidence type="ECO:0000313" key="2">
    <source>
        <dbReference type="Proteomes" id="UP000188354"/>
    </source>
</evidence>
<organism evidence="1 2">
    <name type="scientific">Lupinus angustifolius</name>
    <name type="common">Narrow-leaved blue lupine</name>
    <dbReference type="NCBI Taxonomy" id="3871"/>
    <lineage>
        <taxon>Eukaryota</taxon>
        <taxon>Viridiplantae</taxon>
        <taxon>Streptophyta</taxon>
        <taxon>Embryophyta</taxon>
        <taxon>Tracheophyta</taxon>
        <taxon>Spermatophyta</taxon>
        <taxon>Magnoliopsida</taxon>
        <taxon>eudicotyledons</taxon>
        <taxon>Gunneridae</taxon>
        <taxon>Pentapetalae</taxon>
        <taxon>rosids</taxon>
        <taxon>fabids</taxon>
        <taxon>Fabales</taxon>
        <taxon>Fabaceae</taxon>
        <taxon>Papilionoideae</taxon>
        <taxon>50 kb inversion clade</taxon>
        <taxon>genistoids sensu lato</taxon>
        <taxon>core genistoids</taxon>
        <taxon>Genisteae</taxon>
        <taxon>Lupinus</taxon>
    </lineage>
</organism>
<gene>
    <name evidence="1" type="ORF">TanjilG_22756</name>
</gene>
<evidence type="ECO:0000313" key="1">
    <source>
        <dbReference type="EMBL" id="OIW10949.1"/>
    </source>
</evidence>
<dbReference type="EMBL" id="CM007366">
    <property type="protein sequence ID" value="OIW10949.1"/>
    <property type="molecule type" value="Genomic_DNA"/>
</dbReference>
<dbReference type="PANTHER" id="PTHR35115:SF1">
    <property type="entry name" value="PROTEIN IN CHLOROPLAST ATPASE BIOGENESIS, CHLOROPLASTIC"/>
    <property type="match status" value="1"/>
</dbReference>